<dbReference type="InterPro" id="IPR037914">
    <property type="entry name" value="SpoVT-AbrB_sf"/>
</dbReference>
<dbReference type="Proteomes" id="UP001072034">
    <property type="component" value="Unassembled WGS sequence"/>
</dbReference>
<feature type="domain" description="SpoVT-AbrB" evidence="2">
    <location>
        <begin position="20"/>
        <end position="66"/>
    </location>
</feature>
<dbReference type="EMBL" id="JAPTMY010000024">
    <property type="protein sequence ID" value="MCZ0858567.1"/>
    <property type="molecule type" value="Genomic_DNA"/>
</dbReference>
<sequence>MAPRNPAYIGPDGRGFFGTVTVGQRGQVAVPARARKHLGLEPGDQLVVLTDPAQGIALIPLRFVLDRAPDDPLSVLVRSALGGPAPSGSGAPPGAPPGAPGPATGSAGAPAPASDTAPVPGAPAGSDTPPPASEPLPEGS</sequence>
<dbReference type="NCBIfam" id="TIGR01439">
    <property type="entry name" value="lp_hng_hel_AbrB"/>
    <property type="match status" value="1"/>
</dbReference>
<gene>
    <name evidence="3" type="ORF">OHJ16_10990</name>
</gene>
<feature type="compositionally biased region" description="Low complexity" evidence="1">
    <location>
        <begin position="101"/>
        <end position="118"/>
    </location>
</feature>
<evidence type="ECO:0000256" key="1">
    <source>
        <dbReference type="SAM" id="MobiDB-lite"/>
    </source>
</evidence>
<accession>A0ABT4IBC8</accession>
<dbReference type="Pfam" id="PF04014">
    <property type="entry name" value="MazE_antitoxin"/>
    <property type="match status" value="1"/>
</dbReference>
<keyword evidence="4" id="KW-1185">Reference proteome</keyword>
<dbReference type="SMART" id="SM00966">
    <property type="entry name" value="SpoVT_AbrB"/>
    <property type="match status" value="1"/>
</dbReference>
<evidence type="ECO:0000313" key="3">
    <source>
        <dbReference type="EMBL" id="MCZ0858567.1"/>
    </source>
</evidence>
<feature type="compositionally biased region" description="Low complexity" evidence="1">
    <location>
        <begin position="79"/>
        <end position="92"/>
    </location>
</feature>
<comment type="caution">
    <text evidence="3">The sequence shown here is derived from an EMBL/GenBank/DDBJ whole genome shotgun (WGS) entry which is preliminary data.</text>
</comment>
<dbReference type="InterPro" id="IPR007159">
    <property type="entry name" value="SpoVT-AbrB_dom"/>
</dbReference>
<evidence type="ECO:0000259" key="2">
    <source>
        <dbReference type="SMART" id="SM00966"/>
    </source>
</evidence>
<name>A0ABT4IBC8_9ACTO</name>
<keyword evidence="3" id="KW-0238">DNA-binding</keyword>
<dbReference type="Gene3D" id="2.10.260.10">
    <property type="match status" value="1"/>
</dbReference>
<evidence type="ECO:0000313" key="4">
    <source>
        <dbReference type="Proteomes" id="UP001072034"/>
    </source>
</evidence>
<reference evidence="3" key="1">
    <citation type="submission" date="2022-10" db="EMBL/GenBank/DDBJ databases">
        <title>Genome sequence of Actinomyces israelii ATCC 10048.</title>
        <authorList>
            <person name="Watt R.M."/>
            <person name="Tong W.M."/>
        </authorList>
    </citation>
    <scope>NUCLEOTIDE SEQUENCE</scope>
    <source>
        <strain evidence="3">ATCC 10048</strain>
    </source>
</reference>
<proteinExistence type="predicted"/>
<feature type="region of interest" description="Disordered" evidence="1">
    <location>
        <begin position="77"/>
        <end position="140"/>
    </location>
</feature>
<protein>
    <submittedName>
        <fullName evidence="3">AbrB/MazE/SpoVT family DNA-binding domain-containing protein</fullName>
    </submittedName>
</protein>
<organism evidence="3 4">
    <name type="scientific">Actinomyces israelii</name>
    <dbReference type="NCBI Taxonomy" id="1659"/>
    <lineage>
        <taxon>Bacteria</taxon>
        <taxon>Bacillati</taxon>
        <taxon>Actinomycetota</taxon>
        <taxon>Actinomycetes</taxon>
        <taxon>Actinomycetales</taxon>
        <taxon>Actinomycetaceae</taxon>
        <taxon>Actinomyces</taxon>
    </lineage>
</organism>
<dbReference type="SUPFAM" id="SSF89447">
    <property type="entry name" value="AbrB/MazE/MraZ-like"/>
    <property type="match status" value="1"/>
</dbReference>
<dbReference type="RefSeq" id="WP_268917933.1">
    <property type="nucleotide sequence ID" value="NZ_JAPTMY010000024.1"/>
</dbReference>
<dbReference type="GO" id="GO:0003677">
    <property type="term" value="F:DNA binding"/>
    <property type="evidence" value="ECO:0007669"/>
    <property type="project" value="UniProtKB-KW"/>
</dbReference>